<dbReference type="InterPro" id="IPR023574">
    <property type="entry name" value="Ribosomal_uL4_dom_sf"/>
</dbReference>
<comment type="function">
    <text evidence="5">One of the primary rRNA binding proteins, this protein initially binds near the 5'-end of the 23S rRNA. It is important during the early stages of 50S assembly. It makes multiple contacts with different domains of the 23S rRNA in the assembled 50S subunit and ribosome.</text>
</comment>
<evidence type="ECO:0000256" key="1">
    <source>
        <dbReference type="ARBA" id="ARBA00010528"/>
    </source>
</evidence>
<dbReference type="GO" id="GO:0005840">
    <property type="term" value="C:ribosome"/>
    <property type="evidence" value="ECO:0007669"/>
    <property type="project" value="UniProtKB-KW"/>
</dbReference>
<keyword evidence="5" id="KW-0694">RNA-binding</keyword>
<keyword evidence="5" id="KW-0699">rRNA-binding</keyword>
<dbReference type="GO" id="GO:1990904">
    <property type="term" value="C:ribonucleoprotein complex"/>
    <property type="evidence" value="ECO:0007669"/>
    <property type="project" value="UniProtKB-KW"/>
</dbReference>
<dbReference type="InterPro" id="IPR013005">
    <property type="entry name" value="Ribosomal_uL4-like"/>
</dbReference>
<evidence type="ECO:0000256" key="5">
    <source>
        <dbReference type="HAMAP-Rule" id="MF_01328"/>
    </source>
</evidence>
<proteinExistence type="inferred from homology"/>
<dbReference type="GO" id="GO:0019843">
    <property type="term" value="F:rRNA binding"/>
    <property type="evidence" value="ECO:0007669"/>
    <property type="project" value="UniProtKB-UniRule"/>
</dbReference>
<evidence type="ECO:0000256" key="2">
    <source>
        <dbReference type="ARBA" id="ARBA00022980"/>
    </source>
</evidence>
<name>A0A9D2AZ40_9SPHI</name>
<comment type="similarity">
    <text evidence="1 5">Belongs to the universal ribosomal protein uL4 family.</text>
</comment>
<dbReference type="AlphaFoldDB" id="A0A9D2AZ40"/>
<comment type="caution">
    <text evidence="7">The sequence shown here is derived from an EMBL/GenBank/DDBJ whole genome shotgun (WGS) entry which is preliminary data.</text>
</comment>
<gene>
    <name evidence="5 7" type="primary">rplD</name>
    <name evidence="7" type="ORF">H9853_09280</name>
</gene>
<dbReference type="NCBIfam" id="TIGR03953">
    <property type="entry name" value="rplD_bact"/>
    <property type="match status" value="1"/>
</dbReference>
<sequence>MEIKVVNVSGEETGAKVQLPESIFGIEPNDHAIYLDVKQFLANQRQGTHKTKQRNEVKGSSRKLRKQKGSGAARVGSIRNPLFRGGGRVFGPQPRNYGFKLNKKLKQLARKSAFTYKAIENSIVVIDEVNFESIKTKNYINLINSLKLTNEKTLLVLPENNKNVYLSSRNLQKTKVTTASQVCTYDILNAGKLLLTADSVKKLEEAFAK</sequence>
<dbReference type="GO" id="GO:0006412">
    <property type="term" value="P:translation"/>
    <property type="evidence" value="ECO:0007669"/>
    <property type="project" value="UniProtKB-UniRule"/>
</dbReference>
<keyword evidence="3 5" id="KW-0687">Ribonucleoprotein</keyword>
<organism evidence="7 8">
    <name type="scientific">Candidatus Sphingobacterium stercoripullorum</name>
    <dbReference type="NCBI Taxonomy" id="2838759"/>
    <lineage>
        <taxon>Bacteria</taxon>
        <taxon>Pseudomonadati</taxon>
        <taxon>Bacteroidota</taxon>
        <taxon>Sphingobacteriia</taxon>
        <taxon>Sphingobacteriales</taxon>
        <taxon>Sphingobacteriaceae</taxon>
        <taxon>Sphingobacterium</taxon>
    </lineage>
</organism>
<dbReference type="EMBL" id="DXEZ01000255">
    <property type="protein sequence ID" value="HIX55208.1"/>
    <property type="molecule type" value="Genomic_DNA"/>
</dbReference>
<dbReference type="PANTHER" id="PTHR10746">
    <property type="entry name" value="50S RIBOSOMAL PROTEIN L4"/>
    <property type="match status" value="1"/>
</dbReference>
<comment type="function">
    <text evidence="5">Forms part of the polypeptide exit tunnel.</text>
</comment>
<dbReference type="InterPro" id="IPR002136">
    <property type="entry name" value="Ribosomal_uL4"/>
</dbReference>
<dbReference type="GO" id="GO:0003735">
    <property type="term" value="F:structural constituent of ribosome"/>
    <property type="evidence" value="ECO:0007669"/>
    <property type="project" value="InterPro"/>
</dbReference>
<evidence type="ECO:0000313" key="7">
    <source>
        <dbReference type="EMBL" id="HIX55208.1"/>
    </source>
</evidence>
<dbReference type="Proteomes" id="UP000824156">
    <property type="component" value="Unassembled WGS sequence"/>
</dbReference>
<accession>A0A9D2AZ40</accession>
<keyword evidence="2 5" id="KW-0689">Ribosomal protein</keyword>
<dbReference type="SUPFAM" id="SSF52166">
    <property type="entry name" value="Ribosomal protein L4"/>
    <property type="match status" value="1"/>
</dbReference>
<evidence type="ECO:0000313" key="8">
    <source>
        <dbReference type="Proteomes" id="UP000824156"/>
    </source>
</evidence>
<reference evidence="7" key="2">
    <citation type="submission" date="2021-04" db="EMBL/GenBank/DDBJ databases">
        <authorList>
            <person name="Gilroy R."/>
        </authorList>
    </citation>
    <scope>NUCLEOTIDE SEQUENCE</scope>
    <source>
        <strain evidence="7">1719</strain>
    </source>
</reference>
<evidence type="ECO:0000256" key="6">
    <source>
        <dbReference type="SAM" id="MobiDB-lite"/>
    </source>
</evidence>
<comment type="subunit">
    <text evidence="5">Part of the 50S ribosomal subunit.</text>
</comment>
<dbReference type="Gene3D" id="3.40.1370.10">
    <property type="match status" value="1"/>
</dbReference>
<protein>
    <recommendedName>
        <fullName evidence="4 5">Large ribosomal subunit protein uL4</fullName>
    </recommendedName>
</protein>
<feature type="region of interest" description="Disordered" evidence="6">
    <location>
        <begin position="45"/>
        <end position="73"/>
    </location>
</feature>
<evidence type="ECO:0000256" key="4">
    <source>
        <dbReference type="ARBA" id="ARBA00035244"/>
    </source>
</evidence>
<reference evidence="7" key="1">
    <citation type="journal article" date="2021" name="PeerJ">
        <title>Extensive microbial diversity within the chicken gut microbiome revealed by metagenomics and culture.</title>
        <authorList>
            <person name="Gilroy R."/>
            <person name="Ravi A."/>
            <person name="Getino M."/>
            <person name="Pursley I."/>
            <person name="Horton D.L."/>
            <person name="Alikhan N.F."/>
            <person name="Baker D."/>
            <person name="Gharbi K."/>
            <person name="Hall N."/>
            <person name="Watson M."/>
            <person name="Adriaenssens E.M."/>
            <person name="Foster-Nyarko E."/>
            <person name="Jarju S."/>
            <person name="Secka A."/>
            <person name="Antonio M."/>
            <person name="Oren A."/>
            <person name="Chaudhuri R.R."/>
            <person name="La Ragione R."/>
            <person name="Hildebrand F."/>
            <person name="Pallen M.J."/>
        </authorList>
    </citation>
    <scope>NUCLEOTIDE SEQUENCE</scope>
    <source>
        <strain evidence="7">1719</strain>
    </source>
</reference>
<evidence type="ECO:0000256" key="3">
    <source>
        <dbReference type="ARBA" id="ARBA00023274"/>
    </source>
</evidence>
<dbReference type="HAMAP" id="MF_01328_B">
    <property type="entry name" value="Ribosomal_uL4_B"/>
    <property type="match status" value="1"/>
</dbReference>
<dbReference type="Pfam" id="PF00573">
    <property type="entry name" value="Ribosomal_L4"/>
    <property type="match status" value="1"/>
</dbReference>
<dbReference type="PANTHER" id="PTHR10746:SF6">
    <property type="entry name" value="LARGE RIBOSOMAL SUBUNIT PROTEIN UL4M"/>
    <property type="match status" value="1"/>
</dbReference>